<feature type="coiled-coil region" evidence="1">
    <location>
        <begin position="139"/>
        <end position="175"/>
    </location>
</feature>
<protein>
    <submittedName>
        <fullName evidence="2">Uncharacterized protein</fullName>
    </submittedName>
</protein>
<name>A0A9N9QNJ4_9CUCU</name>
<keyword evidence="1" id="KW-0175">Coiled coil</keyword>
<evidence type="ECO:0000256" key="1">
    <source>
        <dbReference type="SAM" id="Coils"/>
    </source>
</evidence>
<gene>
    <name evidence="2" type="ORF">CEUTPL_LOCUS7422</name>
</gene>
<reference evidence="2" key="1">
    <citation type="submission" date="2022-01" db="EMBL/GenBank/DDBJ databases">
        <authorList>
            <person name="King R."/>
        </authorList>
    </citation>
    <scope>NUCLEOTIDE SEQUENCE</scope>
</reference>
<organism evidence="2 3">
    <name type="scientific">Ceutorhynchus assimilis</name>
    <name type="common">cabbage seed weevil</name>
    <dbReference type="NCBI Taxonomy" id="467358"/>
    <lineage>
        <taxon>Eukaryota</taxon>
        <taxon>Metazoa</taxon>
        <taxon>Ecdysozoa</taxon>
        <taxon>Arthropoda</taxon>
        <taxon>Hexapoda</taxon>
        <taxon>Insecta</taxon>
        <taxon>Pterygota</taxon>
        <taxon>Neoptera</taxon>
        <taxon>Endopterygota</taxon>
        <taxon>Coleoptera</taxon>
        <taxon>Polyphaga</taxon>
        <taxon>Cucujiformia</taxon>
        <taxon>Curculionidae</taxon>
        <taxon>Ceutorhynchinae</taxon>
        <taxon>Ceutorhynchus</taxon>
    </lineage>
</organism>
<evidence type="ECO:0000313" key="2">
    <source>
        <dbReference type="EMBL" id="CAG9766850.1"/>
    </source>
</evidence>
<dbReference type="Proteomes" id="UP001152799">
    <property type="component" value="Chromosome 3"/>
</dbReference>
<proteinExistence type="predicted"/>
<dbReference type="AlphaFoldDB" id="A0A9N9QNJ4"/>
<evidence type="ECO:0000313" key="3">
    <source>
        <dbReference type="Proteomes" id="UP001152799"/>
    </source>
</evidence>
<sequence>MLISEGVQTSKDLERKYLEEKIVREGMELLKKQKEEQRRRKCKEQQEMKEMLERYWPFGKSTDAKPRGLRNLRLEELFPNKDYQNNKRFVGTLDLGRPGGGAPIEKDGQKIVRTKEDPMLRFQLGSKDLRRAVDNTLRYKTNREEQLEYKKELDKLVEEKKRNQLRQKLQEVEYEKRQGWSNEETLRKLEKNAQMQKYADERTYNNFKNSKVVPPNRLVKLDPIVNSKKSFVLPGKNRKLTPLSNDKENGLELVDLFAKDRRTPVRVPLCSTDVTKERETGKSCVWNRQGSAYLKELTQQMANKRQQTQQLKVIEDETSRRHYSTWTSFWGKPGHGAPRSAIKKGSIDRLLYPQMVPIGVA</sequence>
<accession>A0A9N9QNJ4</accession>
<dbReference type="OrthoDB" id="8185397at2759"/>
<dbReference type="EMBL" id="OU892279">
    <property type="protein sequence ID" value="CAG9766850.1"/>
    <property type="molecule type" value="Genomic_DNA"/>
</dbReference>
<keyword evidence="3" id="KW-1185">Reference proteome</keyword>